<protein>
    <submittedName>
        <fullName evidence="13 14">Uncharacterized protein</fullName>
    </submittedName>
</protein>
<dbReference type="STRING" id="283909.R7UKV4"/>
<proteinExistence type="inferred from homology"/>
<keyword evidence="7 11" id="KW-0406">Ion transport</keyword>
<reference evidence="13 15" key="2">
    <citation type="journal article" date="2013" name="Nature">
        <title>Insights into bilaterian evolution from three spiralian genomes.</title>
        <authorList>
            <person name="Simakov O."/>
            <person name="Marletaz F."/>
            <person name="Cho S.J."/>
            <person name="Edsinger-Gonzales E."/>
            <person name="Havlak P."/>
            <person name="Hellsten U."/>
            <person name="Kuo D.H."/>
            <person name="Larsson T."/>
            <person name="Lv J."/>
            <person name="Arendt D."/>
            <person name="Savage R."/>
            <person name="Osoegawa K."/>
            <person name="de Jong P."/>
            <person name="Grimwood J."/>
            <person name="Chapman J.A."/>
            <person name="Shapiro H."/>
            <person name="Aerts A."/>
            <person name="Otillar R.P."/>
            <person name="Terry A.Y."/>
            <person name="Boore J.L."/>
            <person name="Grigoriev I.V."/>
            <person name="Lindberg D.R."/>
            <person name="Seaver E.C."/>
            <person name="Weisblat D.A."/>
            <person name="Putnam N.H."/>
            <person name="Rokhsar D.S."/>
        </authorList>
    </citation>
    <scope>NUCLEOTIDE SEQUENCE</scope>
    <source>
        <strain evidence="13 15">I ESC-2004</strain>
    </source>
</reference>
<evidence type="ECO:0000256" key="3">
    <source>
        <dbReference type="ARBA" id="ARBA00022461"/>
    </source>
</evidence>
<accession>R7UKV4</accession>
<keyword evidence="4 11" id="KW-0812">Transmembrane</keyword>
<feature type="compositionally biased region" description="Basic and acidic residues" evidence="12">
    <location>
        <begin position="337"/>
        <end position="471"/>
    </location>
</feature>
<evidence type="ECO:0000256" key="9">
    <source>
        <dbReference type="ARBA" id="ARBA00023201"/>
    </source>
</evidence>
<evidence type="ECO:0000256" key="7">
    <source>
        <dbReference type="ARBA" id="ARBA00023065"/>
    </source>
</evidence>
<comment type="similarity">
    <text evidence="11">Belongs to the amiloride-sensitive sodium channel (TC 1.A.6) family.</text>
</comment>
<evidence type="ECO:0000256" key="1">
    <source>
        <dbReference type="ARBA" id="ARBA00004141"/>
    </source>
</evidence>
<dbReference type="EMBL" id="KB302777">
    <property type="protein sequence ID" value="ELU03892.1"/>
    <property type="molecule type" value="Genomic_DNA"/>
</dbReference>
<dbReference type="GO" id="GO:0015280">
    <property type="term" value="F:ligand-gated sodium channel activity"/>
    <property type="evidence" value="ECO:0007669"/>
    <property type="project" value="TreeGrafter"/>
</dbReference>
<evidence type="ECO:0000313" key="15">
    <source>
        <dbReference type="Proteomes" id="UP000014760"/>
    </source>
</evidence>
<reference evidence="15" key="1">
    <citation type="submission" date="2012-12" db="EMBL/GenBank/DDBJ databases">
        <authorList>
            <person name="Hellsten U."/>
            <person name="Grimwood J."/>
            <person name="Chapman J.A."/>
            <person name="Shapiro H."/>
            <person name="Aerts A."/>
            <person name="Otillar R.P."/>
            <person name="Terry A.Y."/>
            <person name="Boore J.L."/>
            <person name="Simakov O."/>
            <person name="Marletaz F."/>
            <person name="Cho S.-J."/>
            <person name="Edsinger-Gonzales E."/>
            <person name="Havlak P."/>
            <person name="Kuo D.-H."/>
            <person name="Larsson T."/>
            <person name="Lv J."/>
            <person name="Arendt D."/>
            <person name="Savage R."/>
            <person name="Osoegawa K."/>
            <person name="de Jong P."/>
            <person name="Lindberg D.R."/>
            <person name="Seaver E.C."/>
            <person name="Weisblat D.A."/>
            <person name="Putnam N.H."/>
            <person name="Grigoriev I.V."/>
            <person name="Rokhsar D.S."/>
        </authorList>
    </citation>
    <scope>NUCLEOTIDE SEQUENCE</scope>
    <source>
        <strain evidence="15">I ESC-2004</strain>
    </source>
</reference>
<evidence type="ECO:0000256" key="8">
    <source>
        <dbReference type="ARBA" id="ARBA00023136"/>
    </source>
</evidence>
<sequence length="1015" mass="116783">MGKPNGEGAEYKEGEEADEEEVITWKNSLFEFSQNTTFHGVREISETQPFMMPKSIQAYMNHPVSVNVKINHNESIEFPSVAFCNSNLFKMTKMVERGDYGLIAGLYGGDPNSVNWEEHSTANVSVLDLAIETTHRKEDFILECSWDGEPCLEDDFVMTATDYGICYVFNKHHEKQSFETGSNGGLQLLLNIEQYEYMPGPTSGAGVMLGFASRDEPDTVKHNGFSLLPGAHCRMAIKITQPLSAHSVELILAVITRKNRADNRHMFNNLPAPYGECDDSVSLEHFEHYSPTACLQECLIERQKAACNCLSPYLTANGTRKCSLQEHEECISNVDTHSHEDNHEEEGEHHEGADEEGEHHEEADEEGEHHEEADEEGEHHEGADEEGEHHEGADEEGEHHEEADEEGEHHEEADEEGEHHEEADEEGEHHEEADEEGEHHKEADEEGEHHKEADEEGEHHEEEADHHKESNTPDCISCPVPCRSIVFEPIISYGSLSNFDLESLAGTLTERIQEHYQYARETSEFVITTKYEENKRIMTTLNDIVTEIKNMLAELVTGITQSERKLEDLTEEALARSWFHEKRGMYLVKYNYDKNYVRGFEIYNERYFDFACSNFYGVRQDFDFFLERLESIDINDTSREAFWFGLDQALSNRQWLAVQGNNIMSRLNDSYYNGNKLLTYLVTRDRRYDSDLETLSVLRLKASNQFKYMEELIEEGYELLNKSIATLRGLGSSLVDDGPWDQIVYEDALDDLEDSCKTINYRLFMLEDGVIYNPSNTVQERSDDFVAVKSLLENEADALYLTVDNIVHVAEKISSVMENNMTEQLIKTEEYLKREGNVTKTQLALMATEETFTESLKNLQSLFQELRSRSMELNDHWRRIHPKFEQLWELLITEDATEEFYAHINEDFKAYLESPDNEAYYINYFAYLLKQTKSETYGTYPNMELQIRINADLTDTDLALKMRELGDNFMALETSGNVLTYLGDLDNIFFDKITTYENHLQTFLDGGHIDSTFLS</sequence>
<keyword evidence="5" id="KW-1133">Transmembrane helix</keyword>
<dbReference type="EnsemblMetazoa" id="CapteT216288">
    <property type="protein sequence ID" value="CapteP216288"/>
    <property type="gene ID" value="CapteG216288"/>
</dbReference>
<dbReference type="Gene3D" id="2.60.470.10">
    <property type="entry name" value="Acid-sensing ion channels like domains"/>
    <property type="match status" value="1"/>
</dbReference>
<reference evidence="14" key="3">
    <citation type="submission" date="2015-06" db="UniProtKB">
        <authorList>
            <consortium name="EnsemblMetazoa"/>
        </authorList>
    </citation>
    <scope>IDENTIFICATION</scope>
</reference>
<keyword evidence="6" id="KW-0915">Sodium</keyword>
<keyword evidence="8" id="KW-0472">Membrane</keyword>
<keyword evidence="15" id="KW-1185">Reference proteome</keyword>
<dbReference type="HOGENOM" id="CLU_314296_0_0_1"/>
<keyword evidence="3 11" id="KW-0894">Sodium channel</keyword>
<evidence type="ECO:0000256" key="6">
    <source>
        <dbReference type="ARBA" id="ARBA00023053"/>
    </source>
</evidence>
<dbReference type="PRINTS" id="PR01078">
    <property type="entry name" value="AMINACHANNEL"/>
</dbReference>
<dbReference type="AlphaFoldDB" id="R7UKV4"/>
<comment type="subcellular location">
    <subcellularLocation>
        <location evidence="1">Membrane</location>
        <topology evidence="1">Multi-pass membrane protein</topology>
    </subcellularLocation>
</comment>
<keyword evidence="10 11" id="KW-0407">Ion channel</keyword>
<evidence type="ECO:0000256" key="5">
    <source>
        <dbReference type="ARBA" id="ARBA00022989"/>
    </source>
</evidence>
<evidence type="ECO:0000256" key="12">
    <source>
        <dbReference type="SAM" id="MobiDB-lite"/>
    </source>
</evidence>
<dbReference type="Pfam" id="PF00858">
    <property type="entry name" value="ASC"/>
    <property type="match status" value="1"/>
</dbReference>
<gene>
    <name evidence="13" type="ORF">CAPTEDRAFT_216288</name>
</gene>
<dbReference type="Proteomes" id="UP000014760">
    <property type="component" value="Unassembled WGS sequence"/>
</dbReference>
<evidence type="ECO:0000256" key="11">
    <source>
        <dbReference type="RuleBase" id="RU000679"/>
    </source>
</evidence>
<dbReference type="EMBL" id="AMQN01008307">
    <property type="status" value="NOT_ANNOTATED_CDS"/>
    <property type="molecule type" value="Genomic_DNA"/>
</dbReference>
<dbReference type="OrthoDB" id="6154304at2759"/>
<organism evidence="13">
    <name type="scientific">Capitella teleta</name>
    <name type="common">Polychaete worm</name>
    <dbReference type="NCBI Taxonomy" id="283909"/>
    <lineage>
        <taxon>Eukaryota</taxon>
        <taxon>Metazoa</taxon>
        <taxon>Spiralia</taxon>
        <taxon>Lophotrochozoa</taxon>
        <taxon>Annelida</taxon>
        <taxon>Polychaeta</taxon>
        <taxon>Sedentaria</taxon>
        <taxon>Scolecida</taxon>
        <taxon>Capitellidae</taxon>
        <taxon>Capitella</taxon>
    </lineage>
</organism>
<dbReference type="PANTHER" id="PTHR11690">
    <property type="entry name" value="AMILORIDE-SENSITIVE SODIUM CHANNEL-RELATED"/>
    <property type="match status" value="1"/>
</dbReference>
<dbReference type="InterPro" id="IPR001873">
    <property type="entry name" value="ENaC"/>
</dbReference>
<evidence type="ECO:0000256" key="4">
    <source>
        <dbReference type="ARBA" id="ARBA00022692"/>
    </source>
</evidence>
<evidence type="ECO:0000256" key="2">
    <source>
        <dbReference type="ARBA" id="ARBA00022448"/>
    </source>
</evidence>
<evidence type="ECO:0000256" key="10">
    <source>
        <dbReference type="ARBA" id="ARBA00023303"/>
    </source>
</evidence>
<keyword evidence="9 11" id="KW-0739">Sodium transport</keyword>
<evidence type="ECO:0000313" key="14">
    <source>
        <dbReference type="EnsemblMetazoa" id="CapteP216288"/>
    </source>
</evidence>
<name>R7UKV4_CAPTE</name>
<dbReference type="GO" id="GO:0005886">
    <property type="term" value="C:plasma membrane"/>
    <property type="evidence" value="ECO:0007669"/>
    <property type="project" value="TreeGrafter"/>
</dbReference>
<keyword evidence="2 11" id="KW-0813">Transport</keyword>
<evidence type="ECO:0000313" key="13">
    <source>
        <dbReference type="EMBL" id="ELU03892.1"/>
    </source>
</evidence>
<dbReference type="PANTHER" id="PTHR11690:SF300">
    <property type="entry name" value="PICKPOCKET PROTEIN 19"/>
    <property type="match status" value="1"/>
</dbReference>
<feature type="region of interest" description="Disordered" evidence="12">
    <location>
        <begin position="337"/>
        <end position="475"/>
    </location>
</feature>